<evidence type="ECO:0000313" key="2">
    <source>
        <dbReference type="Proteomes" id="UP001056120"/>
    </source>
</evidence>
<name>A0ACB8YSB7_9ASTR</name>
<sequence length="124" mass="14266">MYILRTSISPLPMMIHRNFCPSVPPTAYDWLTCRYLIVSFDLTSEEFGEVYLPDGVSHPSELTVIYKLNDSLALLIYDEDTLVCDVWTMTSFTKLFTLALMALDNSLFYNIHGFRMNDNGTSIY</sequence>
<evidence type="ECO:0000313" key="1">
    <source>
        <dbReference type="EMBL" id="KAI3688370.1"/>
    </source>
</evidence>
<dbReference type="Proteomes" id="UP001056120">
    <property type="component" value="Linkage Group LG27"/>
</dbReference>
<reference evidence="2" key="1">
    <citation type="journal article" date="2022" name="Mol. Ecol. Resour.">
        <title>The genomes of chicory, endive, great burdock and yacon provide insights into Asteraceae palaeo-polyploidization history and plant inulin production.</title>
        <authorList>
            <person name="Fan W."/>
            <person name="Wang S."/>
            <person name="Wang H."/>
            <person name="Wang A."/>
            <person name="Jiang F."/>
            <person name="Liu H."/>
            <person name="Zhao H."/>
            <person name="Xu D."/>
            <person name="Zhang Y."/>
        </authorList>
    </citation>
    <scope>NUCLEOTIDE SEQUENCE [LARGE SCALE GENOMIC DNA]</scope>
    <source>
        <strain evidence="2">cv. Yunnan</strain>
    </source>
</reference>
<protein>
    <submittedName>
        <fullName evidence="1">Uncharacterized protein</fullName>
    </submittedName>
</protein>
<reference evidence="1 2" key="2">
    <citation type="journal article" date="2022" name="Mol. Ecol. Resour.">
        <title>The genomes of chicory, endive, great burdock and yacon provide insights into Asteraceae paleo-polyploidization history and plant inulin production.</title>
        <authorList>
            <person name="Fan W."/>
            <person name="Wang S."/>
            <person name="Wang H."/>
            <person name="Wang A."/>
            <person name="Jiang F."/>
            <person name="Liu H."/>
            <person name="Zhao H."/>
            <person name="Xu D."/>
            <person name="Zhang Y."/>
        </authorList>
    </citation>
    <scope>NUCLEOTIDE SEQUENCE [LARGE SCALE GENOMIC DNA]</scope>
    <source>
        <strain evidence="2">cv. Yunnan</strain>
        <tissue evidence="1">Leaves</tissue>
    </source>
</reference>
<proteinExistence type="predicted"/>
<dbReference type="EMBL" id="CM042044">
    <property type="protein sequence ID" value="KAI3688370.1"/>
    <property type="molecule type" value="Genomic_DNA"/>
</dbReference>
<keyword evidence="2" id="KW-1185">Reference proteome</keyword>
<gene>
    <name evidence="1" type="ORF">L1987_82082</name>
</gene>
<comment type="caution">
    <text evidence="1">The sequence shown here is derived from an EMBL/GenBank/DDBJ whole genome shotgun (WGS) entry which is preliminary data.</text>
</comment>
<accession>A0ACB8YSB7</accession>
<organism evidence="1 2">
    <name type="scientific">Smallanthus sonchifolius</name>
    <dbReference type="NCBI Taxonomy" id="185202"/>
    <lineage>
        <taxon>Eukaryota</taxon>
        <taxon>Viridiplantae</taxon>
        <taxon>Streptophyta</taxon>
        <taxon>Embryophyta</taxon>
        <taxon>Tracheophyta</taxon>
        <taxon>Spermatophyta</taxon>
        <taxon>Magnoliopsida</taxon>
        <taxon>eudicotyledons</taxon>
        <taxon>Gunneridae</taxon>
        <taxon>Pentapetalae</taxon>
        <taxon>asterids</taxon>
        <taxon>campanulids</taxon>
        <taxon>Asterales</taxon>
        <taxon>Asteraceae</taxon>
        <taxon>Asteroideae</taxon>
        <taxon>Heliantheae alliance</taxon>
        <taxon>Millerieae</taxon>
        <taxon>Smallanthus</taxon>
    </lineage>
</organism>